<dbReference type="Pfam" id="PF25213">
    <property type="entry name" value="HVO_A0261_N"/>
    <property type="match status" value="1"/>
</dbReference>
<dbReference type="InterPro" id="IPR036390">
    <property type="entry name" value="WH_DNA-bd_sf"/>
</dbReference>
<dbReference type="EMBL" id="VTAW01000003">
    <property type="protein sequence ID" value="TYT63269.1"/>
    <property type="molecule type" value="Genomic_DNA"/>
</dbReference>
<dbReference type="SUPFAM" id="SSF46785">
    <property type="entry name" value="Winged helix' DNA-binding domain"/>
    <property type="match status" value="1"/>
</dbReference>
<dbReference type="Gene3D" id="1.10.10.10">
    <property type="entry name" value="Winged helix-like DNA-binding domain superfamily/Winged helix DNA-binding domain"/>
    <property type="match status" value="1"/>
</dbReference>
<keyword evidence="4" id="KW-1185">Reference proteome</keyword>
<protein>
    <submittedName>
        <fullName evidence="3">MarR family transcriptional regulator</fullName>
    </submittedName>
</protein>
<dbReference type="InterPro" id="IPR036388">
    <property type="entry name" value="WH-like_DNA-bd_sf"/>
</dbReference>
<evidence type="ECO:0000259" key="1">
    <source>
        <dbReference type="Pfam" id="PF08350"/>
    </source>
</evidence>
<dbReference type="AlphaFoldDB" id="A0A5D5AN43"/>
<sequence>MADDNIQHRQTDSPTGDIAYLARSRHRIPALVALTERPRSRSELCELTGVSDSTIRRTLDEFEDQIWIRKDGYQYTATRLGEVIASGMEELIERVETARKLRDVWHWLPDEVGEFPVEMWTDLTVTVADPDSPYRPVNRFEFLLREATAVRYLRAEIALMDPCFDVLRQRINDGVDVTVIGRPNCNAYFYSNYPEHNRELLQRDNFTVLEYDDLPPYGIGLLDERVIISCYEQGSGTVRALVDTDVPSVHEWAQSIYERYTSDAHPFDPQSTVE</sequence>
<organism evidence="3 4">
    <name type="scientific">Natrialba swarupiae</name>
    <dbReference type="NCBI Taxonomy" id="2448032"/>
    <lineage>
        <taxon>Archaea</taxon>
        <taxon>Methanobacteriati</taxon>
        <taxon>Methanobacteriota</taxon>
        <taxon>Stenosarchaea group</taxon>
        <taxon>Halobacteria</taxon>
        <taxon>Halobacteriales</taxon>
        <taxon>Natrialbaceae</taxon>
        <taxon>Natrialba</taxon>
    </lineage>
</organism>
<comment type="caution">
    <text evidence="3">The sequence shown here is derived from an EMBL/GenBank/DDBJ whole genome shotgun (WGS) entry which is preliminary data.</text>
</comment>
<feature type="domain" description="HVO-A0261-like N-terminal" evidence="2">
    <location>
        <begin position="17"/>
        <end position="99"/>
    </location>
</feature>
<feature type="domain" description="Methanogenesis regulatory protein FilR1 middle" evidence="1">
    <location>
        <begin position="133"/>
        <end position="262"/>
    </location>
</feature>
<name>A0A5D5AN43_9EURY</name>
<dbReference type="RefSeq" id="WP_149080245.1">
    <property type="nucleotide sequence ID" value="NZ_VTAW01000003.1"/>
</dbReference>
<evidence type="ECO:0000313" key="4">
    <source>
        <dbReference type="Proteomes" id="UP000324104"/>
    </source>
</evidence>
<evidence type="ECO:0000259" key="2">
    <source>
        <dbReference type="Pfam" id="PF25213"/>
    </source>
</evidence>
<accession>A0A5D5AN43</accession>
<proteinExistence type="predicted"/>
<dbReference type="Proteomes" id="UP000324104">
    <property type="component" value="Unassembled WGS sequence"/>
</dbReference>
<reference evidence="3 4" key="1">
    <citation type="submission" date="2019-08" db="EMBL/GenBank/DDBJ databases">
        <title>Archaea genome.</title>
        <authorList>
            <person name="Kajale S."/>
            <person name="Shouche Y."/>
            <person name="Deshpande N."/>
            <person name="Sharma A."/>
        </authorList>
    </citation>
    <scope>NUCLEOTIDE SEQUENCE [LARGE SCALE GENOMIC DNA]</scope>
    <source>
        <strain evidence="3 4">ESP3B_9</strain>
    </source>
</reference>
<gene>
    <name evidence="3" type="ORF">FYC77_04145</name>
</gene>
<dbReference type="InterPro" id="IPR057527">
    <property type="entry name" value="HVO_A0261-like_N"/>
</dbReference>
<evidence type="ECO:0000313" key="3">
    <source>
        <dbReference type="EMBL" id="TYT63269.1"/>
    </source>
</evidence>
<dbReference type="InterPro" id="IPR013561">
    <property type="entry name" value="FilR1_middle_dom"/>
</dbReference>
<dbReference type="Pfam" id="PF08350">
    <property type="entry name" value="FilR1_middle"/>
    <property type="match status" value="1"/>
</dbReference>